<organism evidence="1 2">
    <name type="scientific">Parathielavia appendiculata</name>
    <dbReference type="NCBI Taxonomy" id="2587402"/>
    <lineage>
        <taxon>Eukaryota</taxon>
        <taxon>Fungi</taxon>
        <taxon>Dikarya</taxon>
        <taxon>Ascomycota</taxon>
        <taxon>Pezizomycotina</taxon>
        <taxon>Sordariomycetes</taxon>
        <taxon>Sordariomycetidae</taxon>
        <taxon>Sordariales</taxon>
        <taxon>Chaetomiaceae</taxon>
        <taxon>Parathielavia</taxon>
    </lineage>
</organism>
<dbReference type="RefSeq" id="XP_062652244.1">
    <property type="nucleotide sequence ID" value="XM_062791687.1"/>
</dbReference>
<protein>
    <submittedName>
        <fullName evidence="1">Uncharacterized protein</fullName>
    </submittedName>
</protein>
<dbReference type="Proteomes" id="UP001302602">
    <property type="component" value="Unassembled WGS sequence"/>
</dbReference>
<evidence type="ECO:0000313" key="2">
    <source>
        <dbReference type="Proteomes" id="UP001302602"/>
    </source>
</evidence>
<comment type="caution">
    <text evidence="1">The sequence shown here is derived from an EMBL/GenBank/DDBJ whole genome shotgun (WGS) entry which is preliminary data.</text>
</comment>
<gene>
    <name evidence="1" type="ORF">N657DRAFT_638947</name>
</gene>
<accession>A0AAN6U8L9</accession>
<keyword evidence="2" id="KW-1185">Reference proteome</keyword>
<dbReference type="EMBL" id="MU853223">
    <property type="protein sequence ID" value="KAK4128473.1"/>
    <property type="molecule type" value="Genomic_DNA"/>
</dbReference>
<dbReference type="GeneID" id="87828456"/>
<reference evidence="1" key="1">
    <citation type="journal article" date="2023" name="Mol. Phylogenet. Evol.">
        <title>Genome-scale phylogeny and comparative genomics of the fungal order Sordariales.</title>
        <authorList>
            <person name="Hensen N."/>
            <person name="Bonometti L."/>
            <person name="Westerberg I."/>
            <person name="Brannstrom I.O."/>
            <person name="Guillou S."/>
            <person name="Cros-Aarteil S."/>
            <person name="Calhoun S."/>
            <person name="Haridas S."/>
            <person name="Kuo A."/>
            <person name="Mondo S."/>
            <person name="Pangilinan J."/>
            <person name="Riley R."/>
            <person name="LaButti K."/>
            <person name="Andreopoulos B."/>
            <person name="Lipzen A."/>
            <person name="Chen C."/>
            <person name="Yan M."/>
            <person name="Daum C."/>
            <person name="Ng V."/>
            <person name="Clum A."/>
            <person name="Steindorff A."/>
            <person name="Ohm R.A."/>
            <person name="Martin F."/>
            <person name="Silar P."/>
            <person name="Natvig D.O."/>
            <person name="Lalanne C."/>
            <person name="Gautier V."/>
            <person name="Ament-Velasquez S.L."/>
            <person name="Kruys A."/>
            <person name="Hutchinson M.I."/>
            <person name="Powell A.J."/>
            <person name="Barry K."/>
            <person name="Miller A.N."/>
            <person name="Grigoriev I.V."/>
            <person name="Debuchy R."/>
            <person name="Gladieux P."/>
            <person name="Hiltunen Thoren M."/>
            <person name="Johannesson H."/>
        </authorList>
    </citation>
    <scope>NUCLEOTIDE SEQUENCE</scope>
    <source>
        <strain evidence="1">CBS 731.68</strain>
    </source>
</reference>
<reference evidence="1" key="2">
    <citation type="submission" date="2023-05" db="EMBL/GenBank/DDBJ databases">
        <authorList>
            <consortium name="Lawrence Berkeley National Laboratory"/>
            <person name="Steindorff A."/>
            <person name="Hensen N."/>
            <person name="Bonometti L."/>
            <person name="Westerberg I."/>
            <person name="Brannstrom I.O."/>
            <person name="Guillou S."/>
            <person name="Cros-Aarteil S."/>
            <person name="Calhoun S."/>
            <person name="Haridas S."/>
            <person name="Kuo A."/>
            <person name="Mondo S."/>
            <person name="Pangilinan J."/>
            <person name="Riley R."/>
            <person name="Labutti K."/>
            <person name="Andreopoulos B."/>
            <person name="Lipzen A."/>
            <person name="Chen C."/>
            <person name="Yanf M."/>
            <person name="Daum C."/>
            <person name="Ng V."/>
            <person name="Clum A."/>
            <person name="Ohm R."/>
            <person name="Martin F."/>
            <person name="Silar P."/>
            <person name="Natvig D."/>
            <person name="Lalanne C."/>
            <person name="Gautier V."/>
            <person name="Ament-Velasquez S.L."/>
            <person name="Kruys A."/>
            <person name="Hutchinson M.I."/>
            <person name="Powell A.J."/>
            <person name="Barry K."/>
            <person name="Miller A.N."/>
            <person name="Grigoriev I.V."/>
            <person name="Debuchy R."/>
            <person name="Gladieux P."/>
            <person name="Thoren M.H."/>
            <person name="Johannesson H."/>
        </authorList>
    </citation>
    <scope>NUCLEOTIDE SEQUENCE</scope>
    <source>
        <strain evidence="1">CBS 731.68</strain>
    </source>
</reference>
<dbReference type="AlphaFoldDB" id="A0AAN6U8L9"/>
<evidence type="ECO:0000313" key="1">
    <source>
        <dbReference type="EMBL" id="KAK4128473.1"/>
    </source>
</evidence>
<proteinExistence type="predicted"/>
<sequence length="116" mass="12534">MAVGSGGVPLLWVESAPFHIVLSATLGKVSAAGWGQSSLPVFRCGPATQVTHTPHWCRLMSGDILRCLGMFGRPPRLRARVVGELRISQARQVALCHWVANCSLRIARAACMVGKW</sequence>
<name>A0AAN6U8L9_9PEZI</name>